<dbReference type="Pfam" id="PF01872">
    <property type="entry name" value="RibD_C"/>
    <property type="match status" value="1"/>
</dbReference>
<keyword evidence="3" id="KW-1185">Reference proteome</keyword>
<dbReference type="GO" id="GO:0046654">
    <property type="term" value="P:tetrahydrofolate biosynthetic process"/>
    <property type="evidence" value="ECO:0007669"/>
    <property type="project" value="InterPro"/>
</dbReference>
<dbReference type="SUPFAM" id="SSF53597">
    <property type="entry name" value="Dihydrofolate reductase-like"/>
    <property type="match status" value="1"/>
</dbReference>
<dbReference type="EC" id="1.5.1.3" evidence="2"/>
<dbReference type="EMBL" id="CP001087">
    <property type="protein sequence ID" value="ACN13991.1"/>
    <property type="molecule type" value="Genomic_DNA"/>
</dbReference>
<sequence>MKVILVMAMTLDGKIARDSNHSADWTGKDDKKKFVEITKRAGAMIMGSKTFDTIGRALPGRKNIVMTRNRSRKSDGNLIFTDQPPDLILKGLDREGFSEVALIGGTQINSLFAQANLIDEIFVTVVPIFFGRGLSLFDCEMDNQLELLGTEIISDQSLVLRYRVKKK</sequence>
<dbReference type="GO" id="GO:0009231">
    <property type="term" value="P:riboflavin biosynthetic process"/>
    <property type="evidence" value="ECO:0007669"/>
    <property type="project" value="InterPro"/>
</dbReference>
<accession>C0QKC0</accession>
<proteinExistence type="predicted"/>
<feature type="domain" description="DHFR" evidence="1">
    <location>
        <begin position="2"/>
        <end position="167"/>
    </location>
</feature>
<protein>
    <submittedName>
        <fullName evidence="2">FolA</fullName>
        <ecNumber evidence="2">1.5.1.3</ecNumber>
    </submittedName>
</protein>
<dbReference type="eggNOG" id="COG0262">
    <property type="taxonomic scope" value="Bacteria"/>
</dbReference>
<dbReference type="InterPro" id="IPR050765">
    <property type="entry name" value="Riboflavin_Biosynth_HTPR"/>
</dbReference>
<dbReference type="PANTHER" id="PTHR38011">
    <property type="entry name" value="DIHYDROFOLATE REDUCTASE FAMILY PROTEIN (AFU_ORTHOLOGUE AFUA_8G06820)"/>
    <property type="match status" value="1"/>
</dbReference>
<dbReference type="AlphaFoldDB" id="C0QKC0"/>
<evidence type="ECO:0000313" key="3">
    <source>
        <dbReference type="Proteomes" id="UP000000442"/>
    </source>
</evidence>
<dbReference type="GO" id="GO:0004146">
    <property type="term" value="F:dihydrofolate reductase activity"/>
    <property type="evidence" value="ECO:0007669"/>
    <property type="project" value="UniProtKB-EC"/>
</dbReference>
<dbReference type="Gene3D" id="3.40.430.10">
    <property type="entry name" value="Dihydrofolate Reductase, subunit A"/>
    <property type="match status" value="1"/>
</dbReference>
<dbReference type="RefSeq" id="WP_012663231.1">
    <property type="nucleotide sequence ID" value="NC_012108.1"/>
</dbReference>
<evidence type="ECO:0000313" key="2">
    <source>
        <dbReference type="EMBL" id="ACN13991.1"/>
    </source>
</evidence>
<name>C0QKC0_DESAH</name>
<gene>
    <name evidence="2" type="primary">folA</name>
    <name evidence="2" type="ordered locus">HRM2_08780</name>
</gene>
<dbReference type="GO" id="GO:0008703">
    <property type="term" value="F:5-amino-6-(5-phosphoribosylamino)uracil reductase activity"/>
    <property type="evidence" value="ECO:0007669"/>
    <property type="project" value="InterPro"/>
</dbReference>
<reference evidence="2 3" key="1">
    <citation type="journal article" date="2009" name="Environ. Microbiol.">
        <title>Genome sequence of Desulfobacterium autotrophicum HRM2, a marine sulfate reducer oxidizing organic carbon completely to carbon dioxide.</title>
        <authorList>
            <person name="Strittmatter A.W."/>
            <person name="Liesegang H."/>
            <person name="Rabus R."/>
            <person name="Decker I."/>
            <person name="Amann J."/>
            <person name="Andres S."/>
            <person name="Henne A."/>
            <person name="Fricke W.F."/>
            <person name="Martinez-Arias R."/>
            <person name="Bartels D."/>
            <person name="Goesmann A."/>
            <person name="Krause L."/>
            <person name="Puehler A."/>
            <person name="Klenk H.P."/>
            <person name="Richter M."/>
            <person name="Schuler M."/>
            <person name="Gloeckner F.O."/>
            <person name="Meyerdierks A."/>
            <person name="Gottschalk G."/>
            <person name="Amann R."/>
        </authorList>
    </citation>
    <scope>NUCLEOTIDE SEQUENCE [LARGE SCALE GENOMIC DNA]</scope>
    <source>
        <strain evidence="3">ATCC 43914 / DSM 3382 / HRM2</strain>
    </source>
</reference>
<evidence type="ECO:0000259" key="1">
    <source>
        <dbReference type="PROSITE" id="PS51330"/>
    </source>
</evidence>
<keyword evidence="2" id="KW-0560">Oxidoreductase</keyword>
<dbReference type="KEGG" id="dat:HRM2_08780"/>
<dbReference type="InterPro" id="IPR002734">
    <property type="entry name" value="RibDG_C"/>
</dbReference>
<organism evidence="2 3">
    <name type="scientific">Desulforapulum autotrophicum (strain ATCC 43914 / DSM 3382 / VKM B-1955 / HRM2)</name>
    <name type="common">Desulfobacterium autotrophicum</name>
    <dbReference type="NCBI Taxonomy" id="177437"/>
    <lineage>
        <taxon>Bacteria</taxon>
        <taxon>Pseudomonadati</taxon>
        <taxon>Thermodesulfobacteriota</taxon>
        <taxon>Desulfobacteria</taxon>
        <taxon>Desulfobacterales</taxon>
        <taxon>Desulfobacteraceae</taxon>
        <taxon>Desulforapulum</taxon>
    </lineage>
</organism>
<dbReference type="PROSITE" id="PS51330">
    <property type="entry name" value="DHFR_2"/>
    <property type="match status" value="1"/>
</dbReference>
<dbReference type="InterPro" id="IPR001796">
    <property type="entry name" value="DHFR_dom"/>
</dbReference>
<dbReference type="HOGENOM" id="CLU_043966_4_4_7"/>
<dbReference type="OrthoDB" id="9804315at2"/>
<dbReference type="PANTHER" id="PTHR38011:SF11">
    <property type="entry name" value="2,5-DIAMINO-6-RIBOSYLAMINO-4(3H)-PYRIMIDINONE 5'-PHOSPHATE REDUCTASE"/>
    <property type="match status" value="1"/>
</dbReference>
<dbReference type="Proteomes" id="UP000000442">
    <property type="component" value="Chromosome"/>
</dbReference>
<dbReference type="CDD" id="cd00209">
    <property type="entry name" value="DHFR"/>
    <property type="match status" value="1"/>
</dbReference>
<dbReference type="InterPro" id="IPR024072">
    <property type="entry name" value="DHFR-like_dom_sf"/>
</dbReference>
<dbReference type="STRING" id="177437.HRM2_08780"/>